<sequence length="120" mass="13176">MPEALTPVPLTPAMSSRRLQALGFIELYFVAHGESPTYSEIAAALGVSSERAKELVRQLEARGMLRRTGARRGLVLTEPAAMVSRNQALLLLRREGWRIDVATRTATLPNLTLPLAPELE</sequence>
<accession>A0ABW3H9G2</accession>
<dbReference type="RefSeq" id="WP_264945967.1">
    <property type="nucleotide sequence ID" value="NZ_JAPDRA010000010.1"/>
</dbReference>
<dbReference type="InterPro" id="IPR006793">
    <property type="entry name" value="FaeA"/>
</dbReference>
<protein>
    <submittedName>
        <fullName evidence="3">LexA family protein</fullName>
    </submittedName>
</protein>
<dbReference type="Pfam" id="PF04703">
    <property type="entry name" value="FaeA"/>
    <property type="match status" value="1"/>
</dbReference>
<proteinExistence type="predicted"/>
<evidence type="ECO:0000313" key="3">
    <source>
        <dbReference type="EMBL" id="MFD0948131.1"/>
    </source>
</evidence>
<keyword evidence="4" id="KW-1185">Reference proteome</keyword>
<dbReference type="Proteomes" id="UP001596977">
    <property type="component" value="Unassembled WGS sequence"/>
</dbReference>
<dbReference type="InterPro" id="IPR036388">
    <property type="entry name" value="WH-like_DNA-bd_sf"/>
</dbReference>
<evidence type="ECO:0000256" key="1">
    <source>
        <dbReference type="ARBA" id="ARBA00023015"/>
    </source>
</evidence>
<organism evidence="3 4">
    <name type="scientific">Sphingomonas canadensis</name>
    <dbReference type="NCBI Taxonomy" id="1219257"/>
    <lineage>
        <taxon>Bacteria</taxon>
        <taxon>Pseudomonadati</taxon>
        <taxon>Pseudomonadota</taxon>
        <taxon>Alphaproteobacteria</taxon>
        <taxon>Sphingomonadales</taxon>
        <taxon>Sphingomonadaceae</taxon>
        <taxon>Sphingomonas</taxon>
    </lineage>
</organism>
<evidence type="ECO:0000313" key="4">
    <source>
        <dbReference type="Proteomes" id="UP001596977"/>
    </source>
</evidence>
<comment type="caution">
    <text evidence="3">The sequence shown here is derived from an EMBL/GenBank/DDBJ whole genome shotgun (WGS) entry which is preliminary data.</text>
</comment>
<keyword evidence="1" id="KW-0805">Transcription regulation</keyword>
<dbReference type="InterPro" id="IPR036390">
    <property type="entry name" value="WH_DNA-bd_sf"/>
</dbReference>
<dbReference type="Gene3D" id="1.10.10.10">
    <property type="entry name" value="Winged helix-like DNA-binding domain superfamily/Winged helix DNA-binding domain"/>
    <property type="match status" value="1"/>
</dbReference>
<dbReference type="SUPFAM" id="SSF46785">
    <property type="entry name" value="Winged helix' DNA-binding domain"/>
    <property type="match status" value="1"/>
</dbReference>
<name>A0ABW3H9G2_9SPHN</name>
<gene>
    <name evidence="3" type="ORF">ACFQ1E_17440</name>
</gene>
<keyword evidence="2" id="KW-0804">Transcription</keyword>
<evidence type="ECO:0000256" key="2">
    <source>
        <dbReference type="ARBA" id="ARBA00023163"/>
    </source>
</evidence>
<reference evidence="4" key="1">
    <citation type="journal article" date="2019" name="Int. J. Syst. Evol. Microbiol.">
        <title>The Global Catalogue of Microorganisms (GCM) 10K type strain sequencing project: providing services to taxonomists for standard genome sequencing and annotation.</title>
        <authorList>
            <consortium name="The Broad Institute Genomics Platform"/>
            <consortium name="The Broad Institute Genome Sequencing Center for Infectious Disease"/>
            <person name="Wu L."/>
            <person name="Ma J."/>
        </authorList>
    </citation>
    <scope>NUCLEOTIDE SEQUENCE [LARGE SCALE GENOMIC DNA]</scope>
    <source>
        <strain evidence="4">CCUG 62982</strain>
    </source>
</reference>
<dbReference type="EMBL" id="JBHTJG010000010">
    <property type="protein sequence ID" value="MFD0948131.1"/>
    <property type="molecule type" value="Genomic_DNA"/>
</dbReference>